<dbReference type="OrthoDB" id="1412048at2"/>
<dbReference type="InterPro" id="IPR000620">
    <property type="entry name" value="EamA_dom"/>
</dbReference>
<evidence type="ECO:0000313" key="9">
    <source>
        <dbReference type="Proteomes" id="UP000307790"/>
    </source>
</evidence>
<dbReference type="PANTHER" id="PTHR32322:SF2">
    <property type="entry name" value="EAMA DOMAIN-CONTAINING PROTEIN"/>
    <property type="match status" value="1"/>
</dbReference>
<dbReference type="GO" id="GO:0016020">
    <property type="term" value="C:membrane"/>
    <property type="evidence" value="ECO:0007669"/>
    <property type="project" value="UniProtKB-SubCell"/>
</dbReference>
<protein>
    <submittedName>
        <fullName evidence="8">EamA family transporter</fullName>
    </submittedName>
</protein>
<feature type="transmembrane region" description="Helical" evidence="6">
    <location>
        <begin position="178"/>
        <end position="197"/>
    </location>
</feature>
<feature type="domain" description="EamA" evidence="7">
    <location>
        <begin position="3"/>
        <end position="126"/>
    </location>
</feature>
<comment type="similarity">
    <text evidence="2">Belongs to the EamA transporter family.</text>
</comment>
<dbReference type="EMBL" id="VCBC01000006">
    <property type="protein sequence ID" value="TLU65699.1"/>
    <property type="molecule type" value="Genomic_DNA"/>
</dbReference>
<evidence type="ECO:0000256" key="4">
    <source>
        <dbReference type="ARBA" id="ARBA00022989"/>
    </source>
</evidence>
<feature type="transmembrane region" description="Helical" evidence="6">
    <location>
        <begin position="56"/>
        <end position="74"/>
    </location>
</feature>
<feature type="transmembrane region" description="Helical" evidence="6">
    <location>
        <begin position="136"/>
        <end position="157"/>
    </location>
</feature>
<evidence type="ECO:0000256" key="5">
    <source>
        <dbReference type="ARBA" id="ARBA00023136"/>
    </source>
</evidence>
<sequence length="294" mass="32765">MGYLVFVSLLWAFSFGLIKGQLAGVDPGYVAAIRLSLCFITFLPLVFWFKSNRSPIKLMALGALQFGVMYIAYIQSYQYLPGYLVAVFTIFTPIYVFALNAFLEKRFDYRHALIVALSILGAAIMVAQSVEGNDFIIGFMLLQVANLAFGCGQVLYVRYCKLHRTDKNGQQSSDGINLMWMYFGAALLASIYTISFGDFQRMHLKTEQLWVVLYLGVISSALGFYCWNKGATQVSNTTLAVMNNAYMPFAVIFAFTLFGEDVDFARLLAGGSCIVMSIVLSVYLTNRQINQPGS</sequence>
<name>A0A5R9IM86_9GAMM</name>
<feature type="transmembrane region" description="Helical" evidence="6">
    <location>
        <begin position="239"/>
        <end position="258"/>
    </location>
</feature>
<dbReference type="AlphaFoldDB" id="A0A5R9IM86"/>
<organism evidence="8 9">
    <name type="scientific">Thalassotalea litorea</name>
    <dbReference type="NCBI Taxonomy" id="2020715"/>
    <lineage>
        <taxon>Bacteria</taxon>
        <taxon>Pseudomonadati</taxon>
        <taxon>Pseudomonadota</taxon>
        <taxon>Gammaproteobacteria</taxon>
        <taxon>Alteromonadales</taxon>
        <taxon>Colwelliaceae</taxon>
        <taxon>Thalassotalea</taxon>
    </lineage>
</organism>
<dbReference type="Proteomes" id="UP000307790">
    <property type="component" value="Unassembled WGS sequence"/>
</dbReference>
<proteinExistence type="inferred from homology"/>
<keyword evidence="9" id="KW-1185">Reference proteome</keyword>
<dbReference type="RefSeq" id="WP_138319360.1">
    <property type="nucleotide sequence ID" value="NZ_VCBC01000006.1"/>
</dbReference>
<evidence type="ECO:0000313" key="8">
    <source>
        <dbReference type="EMBL" id="TLU65699.1"/>
    </source>
</evidence>
<keyword evidence="5 6" id="KW-0472">Membrane</keyword>
<evidence type="ECO:0000256" key="6">
    <source>
        <dbReference type="SAM" id="Phobius"/>
    </source>
</evidence>
<feature type="domain" description="EamA" evidence="7">
    <location>
        <begin position="173"/>
        <end position="282"/>
    </location>
</feature>
<keyword evidence="4 6" id="KW-1133">Transmembrane helix</keyword>
<accession>A0A5R9IM86</accession>
<feature type="transmembrane region" description="Helical" evidence="6">
    <location>
        <begin position="209"/>
        <end position="227"/>
    </location>
</feature>
<dbReference type="SUPFAM" id="SSF103481">
    <property type="entry name" value="Multidrug resistance efflux transporter EmrE"/>
    <property type="match status" value="2"/>
</dbReference>
<reference evidence="8 9" key="1">
    <citation type="submission" date="2019-05" db="EMBL/GenBank/DDBJ databases">
        <title>Genome sequences of Thalassotalea litorea 1K03283.</title>
        <authorList>
            <person name="Zhang D."/>
        </authorList>
    </citation>
    <scope>NUCLEOTIDE SEQUENCE [LARGE SCALE GENOMIC DNA]</scope>
    <source>
        <strain evidence="8 9">MCCC 1K03283</strain>
    </source>
</reference>
<evidence type="ECO:0000256" key="1">
    <source>
        <dbReference type="ARBA" id="ARBA00004141"/>
    </source>
</evidence>
<evidence type="ECO:0000259" key="7">
    <source>
        <dbReference type="Pfam" id="PF00892"/>
    </source>
</evidence>
<gene>
    <name evidence="8" type="ORF">FE810_07170</name>
</gene>
<feature type="transmembrane region" description="Helical" evidence="6">
    <location>
        <begin position="264"/>
        <end position="284"/>
    </location>
</feature>
<evidence type="ECO:0000256" key="2">
    <source>
        <dbReference type="ARBA" id="ARBA00007362"/>
    </source>
</evidence>
<dbReference type="InterPro" id="IPR050638">
    <property type="entry name" value="AA-Vitamin_Transporters"/>
</dbReference>
<keyword evidence="3 6" id="KW-0812">Transmembrane</keyword>
<dbReference type="PANTHER" id="PTHR32322">
    <property type="entry name" value="INNER MEMBRANE TRANSPORTER"/>
    <property type="match status" value="1"/>
</dbReference>
<dbReference type="InterPro" id="IPR037185">
    <property type="entry name" value="EmrE-like"/>
</dbReference>
<feature type="transmembrane region" description="Helical" evidence="6">
    <location>
        <begin position="30"/>
        <end position="49"/>
    </location>
</feature>
<comment type="subcellular location">
    <subcellularLocation>
        <location evidence="1">Membrane</location>
        <topology evidence="1">Multi-pass membrane protein</topology>
    </subcellularLocation>
</comment>
<comment type="caution">
    <text evidence="8">The sequence shown here is derived from an EMBL/GenBank/DDBJ whole genome shotgun (WGS) entry which is preliminary data.</text>
</comment>
<feature type="transmembrane region" description="Helical" evidence="6">
    <location>
        <begin position="112"/>
        <end position="130"/>
    </location>
</feature>
<evidence type="ECO:0000256" key="3">
    <source>
        <dbReference type="ARBA" id="ARBA00022692"/>
    </source>
</evidence>
<dbReference type="Pfam" id="PF00892">
    <property type="entry name" value="EamA"/>
    <property type="match status" value="2"/>
</dbReference>
<feature type="transmembrane region" description="Helical" evidence="6">
    <location>
        <begin position="80"/>
        <end position="103"/>
    </location>
</feature>